<evidence type="ECO:0000313" key="5">
    <source>
        <dbReference type="Proteomes" id="UP000699042"/>
    </source>
</evidence>
<dbReference type="InterPro" id="IPR041628">
    <property type="entry name" value="ChlI/MoxR_AAA_lid"/>
</dbReference>
<dbReference type="Gene3D" id="1.10.8.80">
    <property type="entry name" value="Magnesium chelatase subunit I, C-Terminal domain"/>
    <property type="match status" value="1"/>
</dbReference>
<reference evidence="4" key="1">
    <citation type="submission" date="2021-05" db="EMBL/GenBank/DDBJ databases">
        <title>Comparative genomics of three Colletotrichum scovillei strains and genetic complementation revealed genes involved fungal growth and virulence on chili pepper.</title>
        <authorList>
            <person name="Hsieh D.-K."/>
            <person name="Chuang S.-C."/>
            <person name="Chen C.-Y."/>
            <person name="Chao Y.-T."/>
            <person name="Lu M.-Y.J."/>
            <person name="Lee M.-H."/>
            <person name="Shih M.-C."/>
        </authorList>
    </citation>
    <scope>NUCLEOTIDE SEQUENCE</scope>
    <source>
        <strain evidence="4">Coll-153</strain>
    </source>
</reference>
<dbReference type="GO" id="GO:0016851">
    <property type="term" value="F:magnesium chelatase activity"/>
    <property type="evidence" value="ECO:0007669"/>
    <property type="project" value="UniProtKB-EC"/>
</dbReference>
<dbReference type="InterPro" id="IPR052041">
    <property type="entry name" value="Nucleic_acid_metab_PIN/TRAM"/>
</dbReference>
<gene>
    <name evidence="4" type="ORF">JMJ77_005374</name>
</gene>
<dbReference type="EMBL" id="JAESDN010000001">
    <property type="protein sequence ID" value="KAG7057994.1"/>
    <property type="molecule type" value="Genomic_DNA"/>
</dbReference>
<accession>A0A9P7RH32</accession>
<evidence type="ECO:0000256" key="1">
    <source>
        <dbReference type="ARBA" id="ARBA00012825"/>
    </source>
</evidence>
<protein>
    <recommendedName>
        <fullName evidence="1">magnesium chelatase</fullName>
        <ecNumber evidence="1">6.6.1.1</ecNumber>
    </recommendedName>
</protein>
<comment type="pathway">
    <text evidence="2">Porphyrin-containing compound metabolism.</text>
</comment>
<keyword evidence="5" id="KW-1185">Reference proteome</keyword>
<feature type="domain" description="ChlI/MoxR AAA lid" evidence="3">
    <location>
        <begin position="296"/>
        <end position="363"/>
    </location>
</feature>
<dbReference type="EC" id="6.6.1.1" evidence="1"/>
<dbReference type="PANTHER" id="PTHR11603:SF132">
    <property type="entry name" value="C2H2-TYPE DOMAIN-CONTAINING PROTEIN"/>
    <property type="match status" value="1"/>
</dbReference>
<dbReference type="Proteomes" id="UP000699042">
    <property type="component" value="Unassembled WGS sequence"/>
</dbReference>
<dbReference type="AlphaFoldDB" id="A0A9P7RH32"/>
<evidence type="ECO:0000313" key="4">
    <source>
        <dbReference type="EMBL" id="KAG7057994.1"/>
    </source>
</evidence>
<evidence type="ECO:0000256" key="2">
    <source>
        <dbReference type="ARBA" id="ARBA00023444"/>
    </source>
</evidence>
<evidence type="ECO:0000259" key="3">
    <source>
        <dbReference type="Pfam" id="PF17863"/>
    </source>
</evidence>
<name>A0A9P7RH32_9PEZI</name>
<organism evidence="4 5">
    <name type="scientific">Colletotrichum scovillei</name>
    <dbReference type="NCBI Taxonomy" id="1209932"/>
    <lineage>
        <taxon>Eukaryota</taxon>
        <taxon>Fungi</taxon>
        <taxon>Dikarya</taxon>
        <taxon>Ascomycota</taxon>
        <taxon>Pezizomycotina</taxon>
        <taxon>Sordariomycetes</taxon>
        <taxon>Hypocreomycetidae</taxon>
        <taxon>Glomerellales</taxon>
        <taxon>Glomerellaceae</taxon>
        <taxon>Colletotrichum</taxon>
        <taxon>Colletotrichum acutatum species complex</taxon>
    </lineage>
</organism>
<proteinExistence type="predicted"/>
<dbReference type="Pfam" id="PF17863">
    <property type="entry name" value="AAA_lid_2"/>
    <property type="match status" value="1"/>
</dbReference>
<sequence length="390" mass="42376">MADEEDLLTKVHGLSDLELAAFLCLVNREHCIVSTPPVALNELIEELQLVSPLVAASPLLTSLTCLQIATKTFGLTCAIVDCSPQTTLEDFASSILIAQSPTATRSGSPLRTRNDSYFYSRAGISPLTAVNAYSPTGPGGAAGSSIANVILARNLDSAPKAVQIQVLELLRTRRIFTRTSVQTAPKQFLFVAALAAESGGQAHVTLHLNDYFFIAHWHDPDDGFANLDEAYDKADDAETASTESVVKKSIHEENVAVSEDPLLSEGDIASLAKLSREVQVNVDVLRYQMNIVTYLRMHRAVAGGIEPIATKHLDQLLRCLAPLHSLDFVTPALVHLAIRKIYLHRIRIVHAKQERSMQWGSQQEAIESILEGVGAEDVIEDVINMVAAPL</sequence>
<dbReference type="PANTHER" id="PTHR11603">
    <property type="entry name" value="AAA FAMILY ATPASE"/>
    <property type="match status" value="1"/>
</dbReference>
<comment type="caution">
    <text evidence="4">The sequence shown here is derived from an EMBL/GenBank/DDBJ whole genome shotgun (WGS) entry which is preliminary data.</text>
</comment>